<accession>A0A420W7I2</accession>
<protein>
    <recommendedName>
        <fullName evidence="2">Ribosomal silencing factor RsfS</fullName>
    </recommendedName>
</protein>
<keyword evidence="4" id="KW-1185">Reference proteome</keyword>
<keyword evidence="2" id="KW-0810">Translation regulation</keyword>
<comment type="function">
    <text evidence="2">Functions as a ribosomal silencing factor. Interacts with ribosomal protein uL14 (rplN), blocking formation of intersubunit bridge B8. Prevents association of the 30S and 50S ribosomal subunits and the formation of functional ribosomes, thus repressing translation.</text>
</comment>
<proteinExistence type="inferred from homology"/>
<evidence type="ECO:0000256" key="1">
    <source>
        <dbReference type="ARBA" id="ARBA00010574"/>
    </source>
</evidence>
<organism evidence="3 4">
    <name type="scientific">Thermovibrio guaymasensis</name>
    <dbReference type="NCBI Taxonomy" id="240167"/>
    <lineage>
        <taxon>Bacteria</taxon>
        <taxon>Pseudomonadati</taxon>
        <taxon>Aquificota</taxon>
        <taxon>Aquificia</taxon>
        <taxon>Desulfurobacteriales</taxon>
        <taxon>Desulfurobacteriaceae</taxon>
        <taxon>Thermovibrio</taxon>
    </lineage>
</organism>
<dbReference type="GO" id="GO:0042256">
    <property type="term" value="P:cytosolic ribosome assembly"/>
    <property type="evidence" value="ECO:0007669"/>
    <property type="project" value="UniProtKB-UniRule"/>
</dbReference>
<dbReference type="InterPro" id="IPR004394">
    <property type="entry name" value="Iojap/RsfS/C7orf30"/>
</dbReference>
<dbReference type="SUPFAM" id="SSF81301">
    <property type="entry name" value="Nucleotidyltransferase"/>
    <property type="match status" value="1"/>
</dbReference>
<dbReference type="RefSeq" id="WP_121169505.1">
    <property type="nucleotide sequence ID" value="NZ_RBIE01000001.1"/>
</dbReference>
<dbReference type="OrthoDB" id="9793681at2"/>
<evidence type="ECO:0000313" key="4">
    <source>
        <dbReference type="Proteomes" id="UP000280881"/>
    </source>
</evidence>
<reference evidence="3 4" key="1">
    <citation type="submission" date="2018-10" db="EMBL/GenBank/DDBJ databases">
        <title>Genomic Encyclopedia of Type Strains, Phase IV (KMG-IV): sequencing the most valuable type-strain genomes for metagenomic binning, comparative biology and taxonomic classification.</title>
        <authorList>
            <person name="Goeker M."/>
        </authorList>
    </citation>
    <scope>NUCLEOTIDE SEQUENCE [LARGE SCALE GENOMIC DNA]</scope>
    <source>
        <strain evidence="3 4">DSM 15521</strain>
    </source>
</reference>
<comment type="subunit">
    <text evidence="2">Interacts with ribosomal protein uL14 (rplN).</text>
</comment>
<dbReference type="Gene3D" id="3.30.460.10">
    <property type="entry name" value="Beta Polymerase, domain 2"/>
    <property type="match status" value="1"/>
</dbReference>
<dbReference type="AlphaFoldDB" id="A0A420W7I2"/>
<dbReference type="PANTHER" id="PTHR21043:SF0">
    <property type="entry name" value="MITOCHONDRIAL ASSEMBLY OF RIBOSOMAL LARGE SUBUNIT PROTEIN 1"/>
    <property type="match status" value="1"/>
</dbReference>
<dbReference type="GO" id="GO:0090071">
    <property type="term" value="P:negative regulation of ribosome biogenesis"/>
    <property type="evidence" value="ECO:0007669"/>
    <property type="project" value="UniProtKB-UniRule"/>
</dbReference>
<comment type="subcellular location">
    <subcellularLocation>
        <location evidence="2">Cytoplasm</location>
    </subcellularLocation>
</comment>
<dbReference type="GO" id="GO:0043023">
    <property type="term" value="F:ribosomal large subunit binding"/>
    <property type="evidence" value="ECO:0007669"/>
    <property type="project" value="TreeGrafter"/>
</dbReference>
<dbReference type="Pfam" id="PF02410">
    <property type="entry name" value="RsfS"/>
    <property type="match status" value="1"/>
</dbReference>
<sequence>MDSLEKVKLALKTALDKKAENPVVIDLRGLSSLADFFVILTASSDVHGRTIADEIRKKFKEKGILPVSFEGYENANWILMDFGDVIVHIFKPEFRELYNLESLWLDAPKLEVAQLLPEEVKDEA</sequence>
<gene>
    <name evidence="2" type="primary">rsfS</name>
    <name evidence="3" type="ORF">C7457_0146</name>
</gene>
<dbReference type="InterPro" id="IPR043519">
    <property type="entry name" value="NT_sf"/>
</dbReference>
<evidence type="ECO:0000256" key="2">
    <source>
        <dbReference type="HAMAP-Rule" id="MF_01477"/>
    </source>
</evidence>
<dbReference type="NCBIfam" id="TIGR00090">
    <property type="entry name" value="rsfS_iojap_ybeB"/>
    <property type="match status" value="1"/>
</dbReference>
<evidence type="ECO:0000313" key="3">
    <source>
        <dbReference type="EMBL" id="RKQ63281.1"/>
    </source>
</evidence>
<comment type="similarity">
    <text evidence="1 2">Belongs to the Iojap/RsfS family.</text>
</comment>
<keyword evidence="2" id="KW-0678">Repressor</keyword>
<dbReference type="EMBL" id="RBIE01000001">
    <property type="protein sequence ID" value="RKQ63281.1"/>
    <property type="molecule type" value="Genomic_DNA"/>
</dbReference>
<dbReference type="HAMAP" id="MF_01477">
    <property type="entry name" value="Iojap_RsfS"/>
    <property type="match status" value="1"/>
</dbReference>
<dbReference type="GO" id="GO:0017148">
    <property type="term" value="P:negative regulation of translation"/>
    <property type="evidence" value="ECO:0007669"/>
    <property type="project" value="UniProtKB-UniRule"/>
</dbReference>
<dbReference type="PANTHER" id="PTHR21043">
    <property type="entry name" value="IOJAP SUPERFAMILY ORTHOLOG"/>
    <property type="match status" value="1"/>
</dbReference>
<dbReference type="GO" id="GO:0005737">
    <property type="term" value="C:cytoplasm"/>
    <property type="evidence" value="ECO:0007669"/>
    <property type="project" value="UniProtKB-SubCell"/>
</dbReference>
<keyword evidence="2" id="KW-0963">Cytoplasm</keyword>
<comment type="caution">
    <text evidence="3">The sequence shown here is derived from an EMBL/GenBank/DDBJ whole genome shotgun (WGS) entry which is preliminary data.</text>
</comment>
<name>A0A420W7I2_9BACT</name>
<dbReference type="Proteomes" id="UP000280881">
    <property type="component" value="Unassembled WGS sequence"/>
</dbReference>